<evidence type="ECO:0000256" key="1">
    <source>
        <dbReference type="ARBA" id="ARBA00022723"/>
    </source>
</evidence>
<keyword evidence="1" id="KW-0479">Metal-binding</keyword>
<keyword evidence="2" id="KW-0408">Iron</keyword>
<protein>
    <submittedName>
        <fullName evidence="4">Diphthamide biosynthesis 3</fullName>
    </submittedName>
</protein>
<dbReference type="SUPFAM" id="SSF144217">
    <property type="entry name" value="CSL zinc finger"/>
    <property type="match status" value="1"/>
</dbReference>
<reference evidence="4" key="2">
    <citation type="submission" date="2025-09" db="UniProtKB">
        <authorList>
            <consortium name="Ensembl"/>
        </authorList>
    </citation>
    <scope>IDENTIFICATION</scope>
</reference>
<feature type="domain" description="DPH-type MB" evidence="3">
    <location>
        <begin position="4"/>
        <end position="37"/>
    </location>
</feature>
<accession>A0A3Q2CE63</accession>
<evidence type="ECO:0000313" key="5">
    <source>
        <dbReference type="Proteomes" id="UP000265020"/>
    </source>
</evidence>
<keyword evidence="5" id="KW-1185">Reference proteome</keyword>
<dbReference type="Gene3D" id="3.10.660.10">
    <property type="entry name" value="DPH Zinc finger"/>
    <property type="match status" value="1"/>
</dbReference>
<dbReference type="GO" id="GO:0046872">
    <property type="term" value="F:metal ion binding"/>
    <property type="evidence" value="ECO:0007669"/>
    <property type="project" value="UniProtKB-KW"/>
</dbReference>
<dbReference type="PROSITE" id="PS51074">
    <property type="entry name" value="DPH_MB"/>
    <property type="match status" value="1"/>
</dbReference>
<organism evidence="4 5">
    <name type="scientific">Cyprinodon variegatus</name>
    <name type="common">Sheepshead minnow</name>
    <dbReference type="NCBI Taxonomy" id="28743"/>
    <lineage>
        <taxon>Eukaryota</taxon>
        <taxon>Metazoa</taxon>
        <taxon>Chordata</taxon>
        <taxon>Craniata</taxon>
        <taxon>Vertebrata</taxon>
        <taxon>Euteleostomi</taxon>
        <taxon>Actinopterygii</taxon>
        <taxon>Neopterygii</taxon>
        <taxon>Teleostei</taxon>
        <taxon>Neoteleostei</taxon>
        <taxon>Acanthomorphata</taxon>
        <taxon>Ovalentaria</taxon>
        <taxon>Atherinomorphae</taxon>
        <taxon>Cyprinodontiformes</taxon>
        <taxon>Cyprinodontidae</taxon>
        <taxon>Cyprinodon</taxon>
    </lineage>
</organism>
<dbReference type="STRING" id="28743.ENSCVAP00000003197"/>
<evidence type="ECO:0000313" key="4">
    <source>
        <dbReference type="Ensembl" id="ENSCVAP00000003197.1"/>
    </source>
</evidence>
<evidence type="ECO:0000256" key="2">
    <source>
        <dbReference type="ARBA" id="ARBA00023004"/>
    </source>
</evidence>
<name>A0A3Q2CE63_CYPVA</name>
<dbReference type="InterPro" id="IPR007872">
    <property type="entry name" value="DPH_MB_dom"/>
</dbReference>
<dbReference type="AlphaFoldDB" id="A0A3Q2CE63"/>
<reference evidence="4" key="1">
    <citation type="submission" date="2025-08" db="UniProtKB">
        <authorList>
            <consortium name="Ensembl"/>
        </authorList>
    </citation>
    <scope>IDENTIFICATION</scope>
</reference>
<dbReference type="Ensembl" id="ENSCVAT00000010438.1">
    <property type="protein sequence ID" value="ENSCVAP00000003197.1"/>
    <property type="gene ID" value="ENSCVAG00000004363.1"/>
</dbReference>
<dbReference type="InterPro" id="IPR036671">
    <property type="entry name" value="DPH_MB_sf"/>
</dbReference>
<proteinExistence type="predicted"/>
<dbReference type="Pfam" id="PF05207">
    <property type="entry name" value="Zn_ribbon_CSL"/>
    <property type="match status" value="1"/>
</dbReference>
<dbReference type="OMA" id="CITKELF"/>
<sequence length="58" mass="6770">MSVFHDEVEIEDFEFDEETEAFYFPCPCGDRFCITKELFMAGETIEAPSEPKLQRVQS</sequence>
<dbReference type="Proteomes" id="UP000265020">
    <property type="component" value="Unassembled WGS sequence"/>
</dbReference>
<dbReference type="GeneTree" id="ENSGT01030000235464"/>
<evidence type="ECO:0000259" key="3">
    <source>
        <dbReference type="PROSITE" id="PS51074"/>
    </source>
</evidence>